<dbReference type="OrthoDB" id="1144359at2"/>
<evidence type="ECO:0000313" key="2">
    <source>
        <dbReference type="Proteomes" id="UP000321578"/>
    </source>
</evidence>
<gene>
    <name evidence="1" type="ORF">ESY86_01455</name>
</gene>
<organism evidence="1 2">
    <name type="scientific">Subsaximicrobium wynnwilliamsii</name>
    <dbReference type="NCBI Taxonomy" id="291179"/>
    <lineage>
        <taxon>Bacteria</taxon>
        <taxon>Pseudomonadati</taxon>
        <taxon>Bacteroidota</taxon>
        <taxon>Flavobacteriia</taxon>
        <taxon>Flavobacteriales</taxon>
        <taxon>Flavobacteriaceae</taxon>
        <taxon>Subsaximicrobium</taxon>
    </lineage>
</organism>
<comment type="caution">
    <text evidence="1">The sequence shown here is derived from an EMBL/GenBank/DDBJ whole genome shotgun (WGS) entry which is preliminary data.</text>
</comment>
<dbReference type="Proteomes" id="UP000321578">
    <property type="component" value="Unassembled WGS sequence"/>
</dbReference>
<keyword evidence="2" id="KW-1185">Reference proteome</keyword>
<protein>
    <recommendedName>
        <fullName evidence="3">STAS/SEC14 domain-containing protein</fullName>
    </recommendedName>
</protein>
<proteinExistence type="predicted"/>
<sequence length="123" mass="14237">MRSLLKYKFGHVQIHDNFVIVIVNEGEVVDKLKNTVLVDIAQSYFKDRPFVYITHRINSYAVDPSVYEATSRIKNLIGFCVVSSNFLAKNNAQVEKLFFNKPFEVFENLPEAINWSNALIEKH</sequence>
<evidence type="ECO:0008006" key="3">
    <source>
        <dbReference type="Google" id="ProtNLM"/>
    </source>
</evidence>
<dbReference type="EMBL" id="VORO01000001">
    <property type="protein sequence ID" value="TXD91279.1"/>
    <property type="molecule type" value="Genomic_DNA"/>
</dbReference>
<accession>A0A5C6ZN54</accession>
<dbReference type="RefSeq" id="WP_147084740.1">
    <property type="nucleotide sequence ID" value="NZ_VORM01000003.1"/>
</dbReference>
<evidence type="ECO:0000313" key="1">
    <source>
        <dbReference type="EMBL" id="TXD91279.1"/>
    </source>
</evidence>
<dbReference type="AlphaFoldDB" id="A0A5C6ZN54"/>
<name>A0A5C6ZN54_9FLAO</name>
<reference evidence="1 2" key="1">
    <citation type="submission" date="2019-08" db="EMBL/GenBank/DDBJ databases">
        <title>Genomes of Subsaximicrobium wynnwilliamsii strains.</title>
        <authorList>
            <person name="Bowman J.P."/>
        </authorList>
    </citation>
    <scope>NUCLEOTIDE SEQUENCE [LARGE SCALE GENOMIC DNA]</scope>
    <source>
        <strain evidence="1 2">2-80-2</strain>
    </source>
</reference>